<organism evidence="3 4">
    <name type="scientific">Collimonas pratensis</name>
    <dbReference type="NCBI Taxonomy" id="279113"/>
    <lineage>
        <taxon>Bacteria</taxon>
        <taxon>Pseudomonadati</taxon>
        <taxon>Pseudomonadota</taxon>
        <taxon>Betaproteobacteria</taxon>
        <taxon>Burkholderiales</taxon>
        <taxon>Oxalobacteraceae</taxon>
        <taxon>Collimonas</taxon>
    </lineage>
</organism>
<evidence type="ECO:0000256" key="2">
    <source>
        <dbReference type="SAM" id="SignalP"/>
    </source>
</evidence>
<dbReference type="KEGG" id="cpra:CPter91_3555"/>
<keyword evidence="2" id="KW-0732">Signal</keyword>
<dbReference type="PROSITE" id="PS51257">
    <property type="entry name" value="PROKAR_LIPOPROTEIN"/>
    <property type="match status" value="1"/>
</dbReference>
<feature type="chain" id="PRO_5007277608" evidence="2">
    <location>
        <begin position="25"/>
        <end position="82"/>
    </location>
</feature>
<proteinExistence type="predicted"/>
<dbReference type="OrthoDB" id="9972963at2"/>
<feature type="region of interest" description="Disordered" evidence="1">
    <location>
        <begin position="44"/>
        <end position="82"/>
    </location>
</feature>
<evidence type="ECO:0000313" key="3">
    <source>
        <dbReference type="EMBL" id="AMP05876.1"/>
    </source>
</evidence>
<gene>
    <name evidence="3" type="ORF">CPter91_3555</name>
</gene>
<sequence length="82" mass="8231">MKINLLFAFSLPLLSACASSPADADADAAASSGPKQYLTGSIIPSHAKKASGDQSNEPLLPASYGSTITPYVGPGNGLVPGR</sequence>
<dbReference type="RefSeq" id="WP_061942063.1">
    <property type="nucleotide sequence ID" value="NZ_CP013234.1"/>
</dbReference>
<evidence type="ECO:0000256" key="1">
    <source>
        <dbReference type="SAM" id="MobiDB-lite"/>
    </source>
</evidence>
<reference evidence="3 4" key="1">
    <citation type="submission" date="2015-11" db="EMBL/GenBank/DDBJ databases">
        <title>Exploring the genomic traits of fungus-feeding bacterial genus Collimonas.</title>
        <authorList>
            <person name="Song C."/>
            <person name="Schmidt R."/>
            <person name="de Jager V."/>
            <person name="Krzyzanowska D."/>
            <person name="Jongedijk E."/>
            <person name="Cankar K."/>
            <person name="Beekwilder J."/>
            <person name="van Veen A."/>
            <person name="de Boer W."/>
            <person name="van Veen J.A."/>
            <person name="Garbeva P."/>
        </authorList>
    </citation>
    <scope>NUCLEOTIDE SEQUENCE [LARGE SCALE GENOMIC DNA]</scope>
    <source>
        <strain evidence="3 4">Ter91</strain>
    </source>
</reference>
<accession>A0A127Q7C2</accession>
<keyword evidence="3" id="KW-0449">Lipoprotein</keyword>
<evidence type="ECO:0000313" key="4">
    <source>
        <dbReference type="Proteomes" id="UP000074561"/>
    </source>
</evidence>
<dbReference type="AlphaFoldDB" id="A0A127Q7C2"/>
<protein>
    <submittedName>
        <fullName evidence="3">Putative lipoprotein</fullName>
    </submittedName>
</protein>
<feature type="signal peptide" evidence="2">
    <location>
        <begin position="1"/>
        <end position="24"/>
    </location>
</feature>
<name>A0A127Q7C2_9BURK</name>
<dbReference type="Proteomes" id="UP000074561">
    <property type="component" value="Chromosome"/>
</dbReference>
<dbReference type="EMBL" id="CP013234">
    <property type="protein sequence ID" value="AMP05876.1"/>
    <property type="molecule type" value="Genomic_DNA"/>
</dbReference>
<dbReference type="PATRIC" id="fig|279113.9.peg.3524"/>